<protein>
    <recommendedName>
        <fullName evidence="2">PD-(D/E)XK endonuclease-like domain-containing protein</fullName>
    </recommendedName>
</protein>
<name>A0A0F9MT82_9ZZZZ</name>
<organism evidence="1">
    <name type="scientific">marine sediment metagenome</name>
    <dbReference type="NCBI Taxonomy" id="412755"/>
    <lineage>
        <taxon>unclassified sequences</taxon>
        <taxon>metagenomes</taxon>
        <taxon>ecological metagenomes</taxon>
    </lineage>
</organism>
<dbReference type="AlphaFoldDB" id="A0A0F9MT82"/>
<dbReference type="Gene3D" id="3.90.320.10">
    <property type="match status" value="1"/>
</dbReference>
<evidence type="ECO:0000313" key="1">
    <source>
        <dbReference type="EMBL" id="KKN10500.1"/>
    </source>
</evidence>
<gene>
    <name evidence="1" type="ORF">LCGC14_1035850</name>
</gene>
<reference evidence="1" key="1">
    <citation type="journal article" date="2015" name="Nature">
        <title>Complex archaea that bridge the gap between prokaryotes and eukaryotes.</title>
        <authorList>
            <person name="Spang A."/>
            <person name="Saw J.H."/>
            <person name="Jorgensen S.L."/>
            <person name="Zaremba-Niedzwiedzka K."/>
            <person name="Martijn J."/>
            <person name="Lind A.E."/>
            <person name="van Eijk R."/>
            <person name="Schleper C."/>
            <person name="Guy L."/>
            <person name="Ettema T.J."/>
        </authorList>
    </citation>
    <scope>NUCLEOTIDE SEQUENCE</scope>
</reference>
<comment type="caution">
    <text evidence="1">The sequence shown here is derived from an EMBL/GenBank/DDBJ whole genome shotgun (WGS) entry which is preliminary data.</text>
</comment>
<accession>A0A0F9MT82</accession>
<evidence type="ECO:0008006" key="2">
    <source>
        <dbReference type="Google" id="ProtNLM"/>
    </source>
</evidence>
<proteinExistence type="predicted"/>
<dbReference type="EMBL" id="LAZR01004238">
    <property type="protein sequence ID" value="KKN10500.1"/>
    <property type="molecule type" value="Genomic_DNA"/>
</dbReference>
<dbReference type="InterPro" id="IPR011604">
    <property type="entry name" value="PDDEXK-like_dom_sf"/>
</dbReference>
<sequence>MKNVIPEALPDVTGEIKASFEKDIRKAQPMSNWASKLGHPCLRHLVHHRLDWDKTEKHDVGLELIFNGGKVLEQAIAKPYLERAGYEIVEMDRSIQTTDNEIFRKAQINGKLDFICRKDGFEFPVEAKTMAPHIFNKVESIEDLLFSKHVWHRQYPGQLMMYLLGKNYDVGMFILINKVNFEPKHIWLHQDYTYAEELIQKATRVNEFVAKKEYPDRINYDPSVCGKCEFANVCLGDIDRTEAELVTDAYWPEMLEEYLQLKKQLKPLKSRYEELDEMIKKRFEGVEKAIVDNFLVTGRWIDRKSFTVEAKRSWRKDVREIESQTITKGHKNKMFKGMTAI</sequence>